<dbReference type="SUPFAM" id="SSF57850">
    <property type="entry name" value="RING/U-box"/>
    <property type="match status" value="1"/>
</dbReference>
<dbReference type="InterPro" id="IPR011047">
    <property type="entry name" value="Quinoprotein_ADH-like_sf"/>
</dbReference>
<keyword evidence="1" id="KW-0479">Metal-binding</keyword>
<reference evidence="6" key="1">
    <citation type="submission" date="2020-06" db="EMBL/GenBank/DDBJ databases">
        <title>Draft genome of Bugula neritina, a colonial animal packing powerful symbionts and potential medicines.</title>
        <authorList>
            <person name="Rayko M."/>
        </authorList>
    </citation>
    <scope>NUCLEOTIDE SEQUENCE [LARGE SCALE GENOMIC DNA]</scope>
    <source>
        <strain evidence="6">Kwan_BN1</strain>
    </source>
</reference>
<proteinExistence type="predicted"/>
<dbReference type="InterPro" id="IPR013083">
    <property type="entry name" value="Znf_RING/FYVE/PHD"/>
</dbReference>
<dbReference type="Pfam" id="PF13445">
    <property type="entry name" value="zf-RING_UBOX"/>
    <property type="match status" value="1"/>
</dbReference>
<evidence type="ECO:0000313" key="6">
    <source>
        <dbReference type="EMBL" id="KAF6032688.1"/>
    </source>
</evidence>
<dbReference type="PANTHER" id="PTHR25462:SF300">
    <property type="entry name" value="RING-TYPE DOMAIN-CONTAINING PROTEIN"/>
    <property type="match status" value="1"/>
</dbReference>
<dbReference type="InterPro" id="IPR027370">
    <property type="entry name" value="Znf-RING_euk"/>
</dbReference>
<dbReference type="PROSITE" id="PS00518">
    <property type="entry name" value="ZF_RING_1"/>
    <property type="match status" value="1"/>
</dbReference>
<protein>
    <recommendedName>
        <fullName evidence="5">RING-type domain-containing protein</fullName>
    </recommendedName>
</protein>
<comment type="caution">
    <text evidence="6">The sequence shown here is derived from an EMBL/GenBank/DDBJ whole genome shotgun (WGS) entry which is preliminary data.</text>
</comment>
<evidence type="ECO:0000313" key="7">
    <source>
        <dbReference type="Proteomes" id="UP000593567"/>
    </source>
</evidence>
<dbReference type="SUPFAM" id="SSF50998">
    <property type="entry name" value="Quinoprotein alcohol dehydrogenase-like"/>
    <property type="match status" value="1"/>
</dbReference>
<name>A0A7J7K504_BUGNE</name>
<dbReference type="PANTHER" id="PTHR25462">
    <property type="entry name" value="BONUS, ISOFORM C-RELATED"/>
    <property type="match status" value="1"/>
</dbReference>
<dbReference type="AlphaFoldDB" id="A0A7J7K504"/>
<dbReference type="PROSITE" id="PS50089">
    <property type="entry name" value="ZF_RING_2"/>
    <property type="match status" value="1"/>
</dbReference>
<keyword evidence="3" id="KW-0862">Zinc</keyword>
<dbReference type="GO" id="GO:0008270">
    <property type="term" value="F:zinc ion binding"/>
    <property type="evidence" value="ECO:0007669"/>
    <property type="project" value="UniProtKB-KW"/>
</dbReference>
<dbReference type="SMART" id="SM00184">
    <property type="entry name" value="RING"/>
    <property type="match status" value="1"/>
</dbReference>
<keyword evidence="2 4" id="KW-0863">Zinc-finger</keyword>
<evidence type="ECO:0000256" key="1">
    <source>
        <dbReference type="ARBA" id="ARBA00022723"/>
    </source>
</evidence>
<accession>A0A7J7K504</accession>
<dbReference type="EMBL" id="VXIV02001490">
    <property type="protein sequence ID" value="KAF6032688.1"/>
    <property type="molecule type" value="Genomic_DNA"/>
</dbReference>
<evidence type="ECO:0000256" key="4">
    <source>
        <dbReference type="PROSITE-ProRule" id="PRU00175"/>
    </source>
</evidence>
<sequence length="599" mass="68784">MDTCLEDVTCQFCLQPSDQMVDPRRLPCSHMFCKTCLLEDSAKRGVIMCPVCRQEYTENVDSLSAVMAEEADMVSVEKDTCTTCKNQIATGFCEKCTELACIQHLKCHEELLHPLIPIGLYRKIPKHYKKVLCENHYKEILISCERCPLLACPQCNFNASECTGETEYYFRNHKVVSIFTRSNQIKEEMKNLLKQVTVCAMELGAAEKVMWTKFDELSSKSKEPKGAAAYPNITRTNQTYSEEQLTLLAADIDKHVQKLINKQNELQEVQESTNLFLNESYDTEVVRLQQEKRDFVKKVMENVDELVKPSFIEGNLKKIKDAPTPVALGRVLVPTRQRAFFPSDCGAGTSHPNYRSLRFLSERKTKKKCYSVNYAESGDLVVACDFEFCLYNKCLQKYDSVTVKYPTCAVPFGEEIFFIDKQNDGKVKAWNRRRNTFETLFCFNKSVNPMLSVNDRYIVLTLPNEDSLTIYDRYTFRVKNNCLSFKPARCLLHSNDQLLVVLEVKDGMKNYKVNDLSDLIELWSYNYTGVCNVCTDNGYIFVGSSKKKVIHVLSPSGELVNRLPHCKLPKTPRAMSIRDNKVAVADWDNKCFQLFEFSR</sequence>
<dbReference type="OrthoDB" id="6269600at2759"/>
<dbReference type="Proteomes" id="UP000593567">
    <property type="component" value="Unassembled WGS sequence"/>
</dbReference>
<organism evidence="6 7">
    <name type="scientific">Bugula neritina</name>
    <name type="common">Brown bryozoan</name>
    <name type="synonym">Sertularia neritina</name>
    <dbReference type="NCBI Taxonomy" id="10212"/>
    <lineage>
        <taxon>Eukaryota</taxon>
        <taxon>Metazoa</taxon>
        <taxon>Spiralia</taxon>
        <taxon>Lophotrochozoa</taxon>
        <taxon>Bryozoa</taxon>
        <taxon>Gymnolaemata</taxon>
        <taxon>Cheilostomatida</taxon>
        <taxon>Flustrina</taxon>
        <taxon>Buguloidea</taxon>
        <taxon>Bugulidae</taxon>
        <taxon>Bugula</taxon>
    </lineage>
</organism>
<evidence type="ECO:0000256" key="2">
    <source>
        <dbReference type="ARBA" id="ARBA00022771"/>
    </source>
</evidence>
<gene>
    <name evidence="6" type="ORF">EB796_009029</name>
</gene>
<dbReference type="Gene3D" id="2.130.10.10">
    <property type="entry name" value="YVTN repeat-like/Quinoprotein amine dehydrogenase"/>
    <property type="match status" value="1"/>
</dbReference>
<keyword evidence="7" id="KW-1185">Reference proteome</keyword>
<dbReference type="InterPro" id="IPR001841">
    <property type="entry name" value="Znf_RING"/>
</dbReference>
<feature type="domain" description="RING-type" evidence="5">
    <location>
        <begin position="10"/>
        <end position="53"/>
    </location>
</feature>
<dbReference type="InterPro" id="IPR015943">
    <property type="entry name" value="WD40/YVTN_repeat-like_dom_sf"/>
</dbReference>
<dbReference type="InterPro" id="IPR047153">
    <property type="entry name" value="TRIM45/56/19-like"/>
</dbReference>
<evidence type="ECO:0000256" key="3">
    <source>
        <dbReference type="ARBA" id="ARBA00022833"/>
    </source>
</evidence>
<evidence type="ECO:0000259" key="5">
    <source>
        <dbReference type="PROSITE" id="PS50089"/>
    </source>
</evidence>
<dbReference type="InterPro" id="IPR017907">
    <property type="entry name" value="Znf_RING_CS"/>
</dbReference>
<dbReference type="Gene3D" id="3.30.40.10">
    <property type="entry name" value="Zinc/RING finger domain, C3HC4 (zinc finger)"/>
    <property type="match status" value="1"/>
</dbReference>